<proteinExistence type="predicted"/>
<accession>A0A1L7N5C1</accession>
<dbReference type="Proteomes" id="UP000218731">
    <property type="component" value="Chromosome 1"/>
</dbReference>
<evidence type="ECO:0000313" key="2">
    <source>
        <dbReference type="Proteomes" id="UP000218731"/>
    </source>
</evidence>
<dbReference type="AlphaFoldDB" id="A0A1L7N5C1"/>
<reference evidence="1 2" key="1">
    <citation type="submission" date="2015-11" db="EMBL/GenBank/DDBJ databases">
        <title>Complete genome sequencing of a biphenyl-degrading bacterium, Pseudomonas putida KF715 (=NBRC110667).</title>
        <authorList>
            <person name="Suenaga H."/>
            <person name="Fujihara N."/>
            <person name="Watanabe T."/>
            <person name="Hirose J."/>
            <person name="Kimura N."/>
            <person name="Yamazoe A."/>
            <person name="Hosoyama A."/>
            <person name="Shimodaira J."/>
            <person name="Furukawa K."/>
        </authorList>
    </citation>
    <scope>NUCLEOTIDE SEQUENCE [LARGE SCALE GENOMIC DNA]</scope>
    <source>
        <strain evidence="1 2">KF715</strain>
    </source>
</reference>
<dbReference type="EMBL" id="AP015029">
    <property type="protein sequence ID" value="BAW20668.1"/>
    <property type="molecule type" value="Genomic_DNA"/>
</dbReference>
<organism evidence="1 2">
    <name type="scientific">Pseudomonas putida</name>
    <name type="common">Arthrobacter siderocapsulatus</name>
    <dbReference type="NCBI Taxonomy" id="303"/>
    <lineage>
        <taxon>Bacteria</taxon>
        <taxon>Pseudomonadati</taxon>
        <taxon>Pseudomonadota</taxon>
        <taxon>Gammaproteobacteria</taxon>
        <taxon>Pseudomonadales</taxon>
        <taxon>Pseudomonadaceae</taxon>
        <taxon>Pseudomonas</taxon>
    </lineage>
</organism>
<gene>
    <name evidence="1" type="ORF">KF715C_ch950</name>
</gene>
<protein>
    <submittedName>
        <fullName evidence="1">Uncharacterized protein</fullName>
    </submittedName>
</protein>
<sequence>MLIHHAFSALKWFSSAPIATPRTRPMTICQARLSFAFFMSLPFVLVVMAPDENARDKAIGQVTGSKSSFRRLHVRTAQASDRALVPAKKAATIAMAKGEI</sequence>
<name>A0A1L7N5C1_PSEPU</name>
<evidence type="ECO:0000313" key="1">
    <source>
        <dbReference type="EMBL" id="BAW20668.1"/>
    </source>
</evidence>